<proteinExistence type="predicted"/>
<dbReference type="OrthoDB" id="10004960at2"/>
<organism evidence="2 3">
    <name type="scientific">Aquisphaera giovannonii</name>
    <dbReference type="NCBI Taxonomy" id="406548"/>
    <lineage>
        <taxon>Bacteria</taxon>
        <taxon>Pseudomonadati</taxon>
        <taxon>Planctomycetota</taxon>
        <taxon>Planctomycetia</taxon>
        <taxon>Isosphaerales</taxon>
        <taxon>Isosphaeraceae</taxon>
        <taxon>Aquisphaera</taxon>
    </lineage>
</organism>
<dbReference type="EMBL" id="CP042997">
    <property type="protein sequence ID" value="QEH36601.1"/>
    <property type="molecule type" value="Genomic_DNA"/>
</dbReference>
<dbReference type="Proteomes" id="UP000324233">
    <property type="component" value="Chromosome"/>
</dbReference>
<name>A0A5B9W965_9BACT</name>
<feature type="region of interest" description="Disordered" evidence="1">
    <location>
        <begin position="187"/>
        <end position="210"/>
    </location>
</feature>
<reference evidence="2 3" key="1">
    <citation type="submission" date="2019-08" db="EMBL/GenBank/DDBJ databases">
        <title>Deep-cultivation of Planctomycetes and their phenomic and genomic characterization uncovers novel biology.</title>
        <authorList>
            <person name="Wiegand S."/>
            <person name="Jogler M."/>
            <person name="Boedeker C."/>
            <person name="Pinto D."/>
            <person name="Vollmers J."/>
            <person name="Rivas-Marin E."/>
            <person name="Kohn T."/>
            <person name="Peeters S.H."/>
            <person name="Heuer A."/>
            <person name="Rast P."/>
            <person name="Oberbeckmann S."/>
            <person name="Bunk B."/>
            <person name="Jeske O."/>
            <person name="Meyerdierks A."/>
            <person name="Storesund J.E."/>
            <person name="Kallscheuer N."/>
            <person name="Luecker S."/>
            <person name="Lage O.M."/>
            <person name="Pohl T."/>
            <person name="Merkel B.J."/>
            <person name="Hornburger P."/>
            <person name="Mueller R.-W."/>
            <person name="Bruemmer F."/>
            <person name="Labrenz M."/>
            <person name="Spormann A.M."/>
            <person name="Op den Camp H."/>
            <person name="Overmann J."/>
            <person name="Amann R."/>
            <person name="Jetten M.S.M."/>
            <person name="Mascher T."/>
            <person name="Medema M.H."/>
            <person name="Devos D.P."/>
            <person name="Kaster A.-K."/>
            <person name="Ovreas L."/>
            <person name="Rohde M."/>
            <person name="Galperin M.Y."/>
            <person name="Jogler C."/>
        </authorList>
    </citation>
    <scope>NUCLEOTIDE SEQUENCE [LARGE SCALE GENOMIC DNA]</scope>
    <source>
        <strain evidence="2 3">OJF2</strain>
    </source>
</reference>
<keyword evidence="3" id="KW-1185">Reference proteome</keyword>
<dbReference type="AlphaFoldDB" id="A0A5B9W965"/>
<evidence type="ECO:0000313" key="2">
    <source>
        <dbReference type="EMBL" id="QEH36601.1"/>
    </source>
</evidence>
<gene>
    <name evidence="2" type="ORF">OJF2_51850</name>
</gene>
<accession>A0A5B9W965</accession>
<dbReference type="RefSeq" id="WP_148596268.1">
    <property type="nucleotide sequence ID" value="NZ_CP042997.1"/>
</dbReference>
<protein>
    <submittedName>
        <fullName evidence="2">Uncharacterized protein</fullName>
    </submittedName>
</protein>
<dbReference type="KEGG" id="agv:OJF2_51850"/>
<evidence type="ECO:0000313" key="3">
    <source>
        <dbReference type="Proteomes" id="UP000324233"/>
    </source>
</evidence>
<feature type="compositionally biased region" description="Basic and acidic residues" evidence="1">
    <location>
        <begin position="429"/>
        <end position="442"/>
    </location>
</feature>
<feature type="region of interest" description="Disordered" evidence="1">
    <location>
        <begin position="420"/>
        <end position="442"/>
    </location>
</feature>
<sequence length="442" mass="48923">MPSDQDRLRDVFKSIDQIKATEYPTIVGSEKGYRIVERPWKDMPEPSKLALLQDQVDWSGVSNRDRATILLGQIDVGKITDVQRNRLIDAATREEPVAGEKPLSAAQVKALGAEIRADEHAARVRDFGEADAATYDARMAEANRLRSEEHGPVQPPSPPITEAELQGVERGWSKLGDQTANFAVAKERDSGNAEVSRIQNGPPEPAPSPQLESVMQEIGWLQSMSYLREEGQVPQAASDTTLPWWEDLSRSEQAAVLQANVNWDGFTEAQKEALIDVVLEGESASFFESVVDRPIRPLTKELIECCKLDVWPGMATVVDFGIDSSSHLGALQFAIREQLVTPQELDAAMGNGAKLTEIAQRGENPYRDVTFRTSWDLMLPEPEEPPPQGKPGVTQDFGEILRAARLTPADTRSDFQRMLDEAGMGMKTPARDKERDRGGPER</sequence>
<evidence type="ECO:0000256" key="1">
    <source>
        <dbReference type="SAM" id="MobiDB-lite"/>
    </source>
</evidence>